<reference evidence="2 3" key="1">
    <citation type="journal article" date="2015" name="Genome Biol.">
        <title>Comparative genomics of Steinernema reveals deeply conserved gene regulatory networks.</title>
        <authorList>
            <person name="Dillman A.R."/>
            <person name="Macchietto M."/>
            <person name="Porter C.F."/>
            <person name="Rogers A."/>
            <person name="Williams B."/>
            <person name="Antoshechkin I."/>
            <person name="Lee M.M."/>
            <person name="Goodwin Z."/>
            <person name="Lu X."/>
            <person name="Lewis E.E."/>
            <person name="Goodrich-Blair H."/>
            <person name="Stock S.P."/>
            <person name="Adams B.J."/>
            <person name="Sternberg P.W."/>
            <person name="Mortazavi A."/>
        </authorList>
    </citation>
    <scope>NUCLEOTIDE SEQUENCE [LARGE SCALE GENOMIC DNA]</scope>
    <source>
        <strain evidence="2 3">ALL</strain>
    </source>
</reference>
<gene>
    <name evidence="2" type="ORF">L596_006602</name>
</gene>
<dbReference type="OrthoDB" id="5954824at2759"/>
<evidence type="ECO:0000256" key="1">
    <source>
        <dbReference type="SAM" id="MobiDB-lite"/>
    </source>
</evidence>
<keyword evidence="3" id="KW-1185">Reference proteome</keyword>
<evidence type="ECO:0000313" key="3">
    <source>
        <dbReference type="Proteomes" id="UP000298663"/>
    </source>
</evidence>
<organism evidence="2 3">
    <name type="scientific">Steinernema carpocapsae</name>
    <name type="common">Entomopathogenic nematode</name>
    <dbReference type="NCBI Taxonomy" id="34508"/>
    <lineage>
        <taxon>Eukaryota</taxon>
        <taxon>Metazoa</taxon>
        <taxon>Ecdysozoa</taxon>
        <taxon>Nematoda</taxon>
        <taxon>Chromadorea</taxon>
        <taxon>Rhabditida</taxon>
        <taxon>Tylenchina</taxon>
        <taxon>Panagrolaimomorpha</taxon>
        <taxon>Strongyloidoidea</taxon>
        <taxon>Steinernematidae</taxon>
        <taxon>Steinernema</taxon>
    </lineage>
</organism>
<dbReference type="GO" id="GO:0051879">
    <property type="term" value="F:Hsp90 protein binding"/>
    <property type="evidence" value="ECO:0007669"/>
    <property type="project" value="TreeGrafter"/>
</dbReference>
<protein>
    <submittedName>
        <fullName evidence="2">Uncharacterized protein</fullName>
    </submittedName>
</protein>
<reference evidence="2 3" key="2">
    <citation type="journal article" date="2019" name="G3 (Bethesda)">
        <title>Hybrid Assembly of the Genome of the Entomopathogenic Nematode Steinernema carpocapsae Identifies the X-Chromosome.</title>
        <authorList>
            <person name="Serra L."/>
            <person name="Macchietto M."/>
            <person name="Macias-Munoz A."/>
            <person name="McGill C.J."/>
            <person name="Rodriguez I.M."/>
            <person name="Rodriguez B."/>
            <person name="Murad R."/>
            <person name="Mortazavi A."/>
        </authorList>
    </citation>
    <scope>NUCLEOTIDE SEQUENCE [LARGE SCALE GENOMIC DNA]</scope>
    <source>
        <strain evidence="2 3">ALL</strain>
    </source>
</reference>
<dbReference type="Pfam" id="PF10274">
    <property type="entry name" value="ParcG"/>
    <property type="match status" value="1"/>
</dbReference>
<dbReference type="AlphaFoldDB" id="A0A4V6I953"/>
<dbReference type="STRING" id="34508.A0A4V6I953"/>
<dbReference type="EMBL" id="CM016762">
    <property type="protein sequence ID" value="TMS40193.1"/>
    <property type="molecule type" value="Genomic_DNA"/>
</dbReference>
<feature type="compositionally biased region" description="Polar residues" evidence="1">
    <location>
        <begin position="1"/>
        <end position="11"/>
    </location>
</feature>
<dbReference type="PANTHER" id="PTHR21207:SF2">
    <property type="entry name" value="PARKIN COREGULATED GENE PROTEIN"/>
    <property type="match status" value="1"/>
</dbReference>
<dbReference type="GO" id="GO:0030544">
    <property type="term" value="F:Hsp70 protein binding"/>
    <property type="evidence" value="ECO:0007669"/>
    <property type="project" value="TreeGrafter"/>
</dbReference>
<name>A0A4V6I953_STECR</name>
<proteinExistence type="predicted"/>
<accession>A0A4V6I953</accession>
<dbReference type="InterPro" id="IPR019399">
    <property type="entry name" value="Parkin_co-regulated_protein"/>
</dbReference>
<dbReference type="PANTHER" id="PTHR21207">
    <property type="entry name" value="PARKIN COREGULATED GENE PROTEIN PARK2 COREGULATED"/>
    <property type="match status" value="1"/>
</dbReference>
<dbReference type="Proteomes" id="UP000298663">
    <property type="component" value="Chromosome X"/>
</dbReference>
<sequence length="221" mass="25157">MVPPFSVQTKQKNTEIKGLPRTRSQSLEPRTSNDYKLFKSYYDNGILPIRISYRDKMDSVWTEDPAAMSADQLAQMIKKIVIGLPLVEQPYRMLAHNSFNYLLSMSVDAEILLDVISDIVSAFRKGLECPDNSKKEETIQLIIKFCKIPPCAYALVSYYRHLLPPLRKLKYGGFNGYLTPTSTKLDQAIDALLHTLEETGGPDAYINIKYILPAYQSHVNF</sequence>
<feature type="region of interest" description="Disordered" evidence="1">
    <location>
        <begin position="1"/>
        <end position="28"/>
    </location>
</feature>
<evidence type="ECO:0000313" key="2">
    <source>
        <dbReference type="EMBL" id="TMS40193.1"/>
    </source>
</evidence>